<evidence type="ECO:0000256" key="1">
    <source>
        <dbReference type="SAM" id="MobiDB-lite"/>
    </source>
</evidence>
<dbReference type="Proteomes" id="UP000257109">
    <property type="component" value="Unassembled WGS sequence"/>
</dbReference>
<evidence type="ECO:0000313" key="3">
    <source>
        <dbReference type="Proteomes" id="UP000257109"/>
    </source>
</evidence>
<dbReference type="PANTHER" id="PTHR33223:SF10">
    <property type="entry name" value="AMINOTRANSFERASE-LIKE PLANT MOBILE DOMAIN-CONTAINING PROTEIN"/>
    <property type="match status" value="1"/>
</dbReference>
<dbReference type="EMBL" id="QJKJ01003740">
    <property type="protein sequence ID" value="RDX97087.1"/>
    <property type="molecule type" value="Genomic_DNA"/>
</dbReference>
<gene>
    <name evidence="2" type="ORF">CR513_20184</name>
</gene>
<feature type="non-terminal residue" evidence="2">
    <location>
        <position position="1"/>
    </location>
</feature>
<dbReference type="OrthoDB" id="1056464at2759"/>
<keyword evidence="3" id="KW-1185">Reference proteome</keyword>
<protein>
    <recommendedName>
        <fullName evidence="4">Retrotransposon gag domain-containing protein</fullName>
    </recommendedName>
</protein>
<proteinExistence type="predicted"/>
<reference evidence="2" key="1">
    <citation type="submission" date="2018-05" db="EMBL/GenBank/DDBJ databases">
        <title>Draft genome of Mucuna pruriens seed.</title>
        <authorList>
            <person name="Nnadi N.E."/>
            <person name="Vos R."/>
            <person name="Hasami M.H."/>
            <person name="Devisetty U.K."/>
            <person name="Aguiy J.C."/>
        </authorList>
    </citation>
    <scope>NUCLEOTIDE SEQUENCE [LARGE SCALE GENOMIC DNA]</scope>
    <source>
        <strain evidence="2">JCA_2017</strain>
    </source>
</reference>
<evidence type="ECO:0008006" key="4">
    <source>
        <dbReference type="Google" id="ProtNLM"/>
    </source>
</evidence>
<feature type="region of interest" description="Disordered" evidence="1">
    <location>
        <begin position="41"/>
        <end position="69"/>
    </location>
</feature>
<dbReference type="AlphaFoldDB" id="A0A371H2S1"/>
<sequence>MPSEEHPQVRRGATTAMPVMRNQAVLVLRLLQVIANRSEEPAHLTDEARKRREEAKKHHEKEIKQVEEREARLREQRELLRSTEGHSDPLPLPVAWGQPFNEQIDGTPIPPQFKELVVDPFDGSQDPRVNLHAFQTPVYINNDDDLISCKLFMGTLREVAMRWFSSLPPRSIITSINHKTIIQISDRGTWSRVSRSNGQIKTRINYIKVK</sequence>
<evidence type="ECO:0000313" key="2">
    <source>
        <dbReference type="EMBL" id="RDX97087.1"/>
    </source>
</evidence>
<dbReference type="PANTHER" id="PTHR33223">
    <property type="entry name" value="CCHC-TYPE DOMAIN-CONTAINING PROTEIN"/>
    <property type="match status" value="1"/>
</dbReference>
<accession>A0A371H2S1</accession>
<name>A0A371H2S1_MUCPR</name>
<organism evidence="2 3">
    <name type="scientific">Mucuna pruriens</name>
    <name type="common">Velvet bean</name>
    <name type="synonym">Dolichos pruriens</name>
    <dbReference type="NCBI Taxonomy" id="157652"/>
    <lineage>
        <taxon>Eukaryota</taxon>
        <taxon>Viridiplantae</taxon>
        <taxon>Streptophyta</taxon>
        <taxon>Embryophyta</taxon>
        <taxon>Tracheophyta</taxon>
        <taxon>Spermatophyta</taxon>
        <taxon>Magnoliopsida</taxon>
        <taxon>eudicotyledons</taxon>
        <taxon>Gunneridae</taxon>
        <taxon>Pentapetalae</taxon>
        <taxon>rosids</taxon>
        <taxon>fabids</taxon>
        <taxon>Fabales</taxon>
        <taxon>Fabaceae</taxon>
        <taxon>Papilionoideae</taxon>
        <taxon>50 kb inversion clade</taxon>
        <taxon>NPAAA clade</taxon>
        <taxon>indigoferoid/millettioid clade</taxon>
        <taxon>Phaseoleae</taxon>
        <taxon>Mucuna</taxon>
    </lineage>
</organism>
<comment type="caution">
    <text evidence="2">The sequence shown here is derived from an EMBL/GenBank/DDBJ whole genome shotgun (WGS) entry which is preliminary data.</text>
</comment>